<sequence>MRGYSSPHPAQPCDVLPVSRVTAAMISCLLATEHVLLLPAAPLAALPHRHGKTQKPKSVNIMQAPEIPGDEEDVDDDDLEEAVHVIHAMQP</sequence>
<reference evidence="2" key="1">
    <citation type="journal article" date="2022" name="bioRxiv">
        <title>Sequencing and chromosome-scale assembly of the giantPleurodeles waltlgenome.</title>
        <authorList>
            <person name="Brown T."/>
            <person name="Elewa A."/>
            <person name="Iarovenko S."/>
            <person name="Subramanian E."/>
            <person name="Araus A.J."/>
            <person name="Petzold A."/>
            <person name="Susuki M."/>
            <person name="Suzuki K.-i.T."/>
            <person name="Hayashi T."/>
            <person name="Toyoda A."/>
            <person name="Oliveira C."/>
            <person name="Osipova E."/>
            <person name="Leigh N.D."/>
            <person name="Simon A."/>
            <person name="Yun M.H."/>
        </authorList>
    </citation>
    <scope>NUCLEOTIDE SEQUENCE</scope>
    <source>
        <strain evidence="2">20211129_DDA</strain>
        <tissue evidence="2">Liver</tissue>
    </source>
</reference>
<gene>
    <name evidence="2" type="ORF">NDU88_002187</name>
</gene>
<dbReference type="AlphaFoldDB" id="A0AAV7UBL5"/>
<dbReference type="Proteomes" id="UP001066276">
    <property type="component" value="Chromosome 3_1"/>
</dbReference>
<evidence type="ECO:0000313" key="3">
    <source>
        <dbReference type="Proteomes" id="UP001066276"/>
    </source>
</evidence>
<accession>A0AAV7UBL5</accession>
<proteinExistence type="predicted"/>
<comment type="caution">
    <text evidence="2">The sequence shown here is derived from an EMBL/GenBank/DDBJ whole genome shotgun (WGS) entry which is preliminary data.</text>
</comment>
<evidence type="ECO:0000256" key="1">
    <source>
        <dbReference type="SAM" id="MobiDB-lite"/>
    </source>
</evidence>
<keyword evidence="3" id="KW-1185">Reference proteome</keyword>
<name>A0AAV7UBL5_PLEWA</name>
<protein>
    <submittedName>
        <fullName evidence="2">Uncharacterized protein</fullName>
    </submittedName>
</protein>
<feature type="compositionally biased region" description="Acidic residues" evidence="1">
    <location>
        <begin position="68"/>
        <end position="77"/>
    </location>
</feature>
<evidence type="ECO:0000313" key="2">
    <source>
        <dbReference type="EMBL" id="KAJ1185394.1"/>
    </source>
</evidence>
<feature type="region of interest" description="Disordered" evidence="1">
    <location>
        <begin position="49"/>
        <end position="77"/>
    </location>
</feature>
<dbReference type="EMBL" id="JANPWB010000005">
    <property type="protein sequence ID" value="KAJ1185394.1"/>
    <property type="molecule type" value="Genomic_DNA"/>
</dbReference>
<organism evidence="2 3">
    <name type="scientific">Pleurodeles waltl</name>
    <name type="common">Iberian ribbed newt</name>
    <dbReference type="NCBI Taxonomy" id="8319"/>
    <lineage>
        <taxon>Eukaryota</taxon>
        <taxon>Metazoa</taxon>
        <taxon>Chordata</taxon>
        <taxon>Craniata</taxon>
        <taxon>Vertebrata</taxon>
        <taxon>Euteleostomi</taxon>
        <taxon>Amphibia</taxon>
        <taxon>Batrachia</taxon>
        <taxon>Caudata</taxon>
        <taxon>Salamandroidea</taxon>
        <taxon>Salamandridae</taxon>
        <taxon>Pleurodelinae</taxon>
        <taxon>Pleurodeles</taxon>
    </lineage>
</organism>